<name>A0A9W6VSV0_9ACTN</name>
<organism evidence="1 2">
    <name type="scientific">Actinoallomurus iriomotensis</name>
    <dbReference type="NCBI Taxonomy" id="478107"/>
    <lineage>
        <taxon>Bacteria</taxon>
        <taxon>Bacillati</taxon>
        <taxon>Actinomycetota</taxon>
        <taxon>Actinomycetes</taxon>
        <taxon>Streptosporangiales</taxon>
        <taxon>Thermomonosporaceae</taxon>
        <taxon>Actinoallomurus</taxon>
    </lineage>
</organism>
<proteinExistence type="predicted"/>
<dbReference type="AlphaFoldDB" id="A0A9W6VSV0"/>
<accession>A0A9W6VSV0</accession>
<dbReference type="Proteomes" id="UP001165135">
    <property type="component" value="Unassembled WGS sequence"/>
</dbReference>
<comment type="caution">
    <text evidence="1">The sequence shown here is derived from an EMBL/GenBank/DDBJ whole genome shotgun (WGS) entry which is preliminary data.</text>
</comment>
<evidence type="ECO:0000313" key="1">
    <source>
        <dbReference type="EMBL" id="GLY78474.1"/>
    </source>
</evidence>
<gene>
    <name evidence="1" type="ORF">Airi01_067410</name>
</gene>
<dbReference type="EMBL" id="BSTJ01000009">
    <property type="protein sequence ID" value="GLY78474.1"/>
    <property type="molecule type" value="Genomic_DNA"/>
</dbReference>
<sequence>MAPDLAGVLADVRPGRGAEGSAEAEALAVRTDVTDRVQTGAAAVAALVVLDGRRKDWLVGVGAGFAHATSRSVLKVGAYVISASYAVWR</sequence>
<reference evidence="1" key="1">
    <citation type="submission" date="2023-03" db="EMBL/GenBank/DDBJ databases">
        <title>Actinoallomurus iriomotensis NBRC 103681.</title>
        <authorList>
            <person name="Ichikawa N."/>
            <person name="Sato H."/>
            <person name="Tonouchi N."/>
        </authorList>
    </citation>
    <scope>NUCLEOTIDE SEQUENCE</scope>
    <source>
        <strain evidence="1">NBRC 103681</strain>
    </source>
</reference>
<protein>
    <submittedName>
        <fullName evidence="1">Uncharacterized protein</fullName>
    </submittedName>
</protein>
<evidence type="ECO:0000313" key="2">
    <source>
        <dbReference type="Proteomes" id="UP001165135"/>
    </source>
</evidence>